<dbReference type="PANTHER" id="PTHR33164">
    <property type="entry name" value="TRANSCRIPTIONAL REGULATOR, MARR FAMILY"/>
    <property type="match status" value="1"/>
</dbReference>
<dbReference type="SMART" id="SM00347">
    <property type="entry name" value="HTH_MARR"/>
    <property type="match status" value="1"/>
</dbReference>
<dbReference type="InterPro" id="IPR039422">
    <property type="entry name" value="MarR/SlyA-like"/>
</dbReference>
<dbReference type="Proteomes" id="UP000634579">
    <property type="component" value="Unassembled WGS sequence"/>
</dbReference>
<gene>
    <name evidence="2" type="ORF">ITJ42_10365</name>
</gene>
<protein>
    <submittedName>
        <fullName evidence="2">MarR family transcriptional regulator</fullName>
    </submittedName>
</protein>
<evidence type="ECO:0000313" key="3">
    <source>
        <dbReference type="Proteomes" id="UP000634579"/>
    </source>
</evidence>
<proteinExistence type="predicted"/>
<sequence length="171" mass="17962">MPTRKPDPDAAAADPAAVDALPPLGDGVRSRLRRVTLAQQAFERSIQRTLAVDAMGLAAMDHLVTAGPTTPTELAGRLGISTAAMSLVLNRLEAAGHAHRERHPSDGRKLVVTAADRSSEAAHAAVLPVITGIEEVIASMGDADRATVQDFLDRLVAVYEDATPRHAPEAP</sequence>
<dbReference type="GO" id="GO:0006950">
    <property type="term" value="P:response to stress"/>
    <property type="evidence" value="ECO:0007669"/>
    <property type="project" value="TreeGrafter"/>
</dbReference>
<dbReference type="Gene3D" id="1.10.10.10">
    <property type="entry name" value="Winged helix-like DNA-binding domain superfamily/Winged helix DNA-binding domain"/>
    <property type="match status" value="1"/>
</dbReference>
<feature type="domain" description="HTH marR-type" evidence="1">
    <location>
        <begin position="45"/>
        <end position="145"/>
    </location>
</feature>
<evidence type="ECO:0000259" key="1">
    <source>
        <dbReference type="SMART" id="SM00347"/>
    </source>
</evidence>
<dbReference type="PANTHER" id="PTHR33164:SF43">
    <property type="entry name" value="HTH-TYPE TRANSCRIPTIONAL REPRESSOR YETL"/>
    <property type="match status" value="1"/>
</dbReference>
<dbReference type="GO" id="GO:0003700">
    <property type="term" value="F:DNA-binding transcription factor activity"/>
    <property type="evidence" value="ECO:0007669"/>
    <property type="project" value="InterPro"/>
</dbReference>
<comment type="caution">
    <text evidence="2">The sequence shown here is derived from an EMBL/GenBank/DDBJ whole genome shotgun (WGS) entry which is preliminary data.</text>
</comment>
<dbReference type="EMBL" id="JADKRP010000001">
    <property type="protein sequence ID" value="MBF4631617.1"/>
    <property type="molecule type" value="Genomic_DNA"/>
</dbReference>
<dbReference type="AlphaFoldDB" id="A0A8I0SJI1"/>
<name>A0A8I0SJI1_9MICO</name>
<accession>A0A8I0SJI1</accession>
<dbReference type="RefSeq" id="WP_194675350.1">
    <property type="nucleotide sequence ID" value="NZ_JADKRP010000001.1"/>
</dbReference>
<reference evidence="2 3" key="1">
    <citation type="submission" date="2020-10" db="EMBL/GenBank/DDBJ databases">
        <title>Draft genome sequences of plant-associated actinobacteria.</title>
        <authorList>
            <person name="Tarlachkov S.V."/>
            <person name="Starodumova I.P."/>
            <person name="Dorofeeva L.V."/>
            <person name="Prisyazhnaya N.V."/>
            <person name="Roubtsova T.V."/>
            <person name="Chizhov V.N."/>
            <person name="Nadler S.A."/>
            <person name="Subbotin S.A."/>
            <person name="Evtushenko L.I."/>
        </authorList>
    </citation>
    <scope>NUCLEOTIDE SEQUENCE [LARGE SCALE GENOMIC DNA]</scope>
    <source>
        <strain evidence="2 3">VKM Ac-2886</strain>
    </source>
</reference>
<evidence type="ECO:0000313" key="2">
    <source>
        <dbReference type="EMBL" id="MBF4631617.1"/>
    </source>
</evidence>
<dbReference type="SUPFAM" id="SSF46785">
    <property type="entry name" value="Winged helix' DNA-binding domain"/>
    <property type="match status" value="1"/>
</dbReference>
<dbReference type="Pfam" id="PF12802">
    <property type="entry name" value="MarR_2"/>
    <property type="match status" value="1"/>
</dbReference>
<keyword evidence="3" id="KW-1185">Reference proteome</keyword>
<dbReference type="InterPro" id="IPR036390">
    <property type="entry name" value="WH_DNA-bd_sf"/>
</dbReference>
<organism evidence="2 3">
    <name type="scientific">Clavibacter phaseoli</name>
    <dbReference type="NCBI Taxonomy" id="1734031"/>
    <lineage>
        <taxon>Bacteria</taxon>
        <taxon>Bacillati</taxon>
        <taxon>Actinomycetota</taxon>
        <taxon>Actinomycetes</taxon>
        <taxon>Micrococcales</taxon>
        <taxon>Microbacteriaceae</taxon>
        <taxon>Clavibacter</taxon>
    </lineage>
</organism>
<dbReference type="InterPro" id="IPR036388">
    <property type="entry name" value="WH-like_DNA-bd_sf"/>
</dbReference>
<dbReference type="InterPro" id="IPR000835">
    <property type="entry name" value="HTH_MarR-typ"/>
</dbReference>